<name>A0A1M4SH10_9ACTN</name>
<dbReference type="InterPro" id="IPR050921">
    <property type="entry name" value="T4SS_GSP_E_ATPase"/>
</dbReference>
<dbReference type="OrthoDB" id="9805147at2"/>
<dbReference type="Pfam" id="PF00437">
    <property type="entry name" value="T2SSE"/>
    <property type="match status" value="1"/>
</dbReference>
<dbReference type="GO" id="GO:0005524">
    <property type="term" value="F:ATP binding"/>
    <property type="evidence" value="ECO:0007669"/>
    <property type="project" value="InterPro"/>
</dbReference>
<dbReference type="AlphaFoldDB" id="A0A1M4SH10"/>
<sequence length="368" mass="39962">MLESYPAHINELLSYLVSVGGSDLHLSAGSPPNFRVDGDLTQREDLPPIPPRVLQEMVYSVLTQSQRERFEENLELDTSYSVVNLGRFRMNVLRQRGSIGTVFRFIPYQIASVEELGLPSVVSSFAELPRGLVIVTGPTGSGKSTTLAAIVDQINSSRPSHIVTIEDPIEFLHSSKRSLVDQREVGTDTKSFASALRHVLRQDPDVILVGEMRDLETVSSAITAAETGHLVMGSLHTQDAPQAIDRMIDIFPTNQQSQVRIQLASTIQGIVTQQLLPHASGRGRVAAVEVVVGTPAVRNLIREGKTHQIYSAMQAGAQFGMQTMDSCLAKLHQQGKVTLKAALSASSSPEEVRRLLGSGNGVVGNIRI</sequence>
<comment type="similarity">
    <text evidence="1">Belongs to the GSP E family.</text>
</comment>
<gene>
    <name evidence="3" type="ORF">SAMN02745225_00277</name>
</gene>
<dbReference type="EMBL" id="FQUL01000002">
    <property type="protein sequence ID" value="SHE31469.1"/>
    <property type="molecule type" value="Genomic_DNA"/>
</dbReference>
<dbReference type="InterPro" id="IPR001482">
    <property type="entry name" value="T2SS/T4SS_dom"/>
</dbReference>
<dbReference type="PROSITE" id="PS00662">
    <property type="entry name" value="T2SP_E"/>
    <property type="match status" value="1"/>
</dbReference>
<dbReference type="Gene3D" id="3.40.50.300">
    <property type="entry name" value="P-loop containing nucleotide triphosphate hydrolases"/>
    <property type="match status" value="1"/>
</dbReference>
<evidence type="ECO:0000259" key="2">
    <source>
        <dbReference type="PROSITE" id="PS00662"/>
    </source>
</evidence>
<organism evidence="3 4">
    <name type="scientific">Ferrithrix thermotolerans DSM 19514</name>
    <dbReference type="NCBI Taxonomy" id="1121881"/>
    <lineage>
        <taxon>Bacteria</taxon>
        <taxon>Bacillati</taxon>
        <taxon>Actinomycetota</taxon>
        <taxon>Acidimicrobiia</taxon>
        <taxon>Acidimicrobiales</taxon>
        <taxon>Acidimicrobiaceae</taxon>
        <taxon>Ferrithrix</taxon>
    </lineage>
</organism>
<dbReference type="SUPFAM" id="SSF52540">
    <property type="entry name" value="P-loop containing nucleoside triphosphate hydrolases"/>
    <property type="match status" value="1"/>
</dbReference>
<evidence type="ECO:0000256" key="1">
    <source>
        <dbReference type="ARBA" id="ARBA00006611"/>
    </source>
</evidence>
<evidence type="ECO:0000313" key="4">
    <source>
        <dbReference type="Proteomes" id="UP000184295"/>
    </source>
</evidence>
<dbReference type="InterPro" id="IPR027417">
    <property type="entry name" value="P-loop_NTPase"/>
</dbReference>
<accession>A0A1M4SH10</accession>
<dbReference type="PANTHER" id="PTHR30486">
    <property type="entry name" value="TWITCHING MOTILITY PROTEIN PILT"/>
    <property type="match status" value="1"/>
</dbReference>
<reference evidence="4" key="1">
    <citation type="submission" date="2016-11" db="EMBL/GenBank/DDBJ databases">
        <authorList>
            <person name="Varghese N."/>
            <person name="Submissions S."/>
        </authorList>
    </citation>
    <scope>NUCLEOTIDE SEQUENCE [LARGE SCALE GENOMIC DNA]</scope>
    <source>
        <strain evidence="4">DSM 19514</strain>
    </source>
</reference>
<dbReference type="GO" id="GO:0016887">
    <property type="term" value="F:ATP hydrolysis activity"/>
    <property type="evidence" value="ECO:0007669"/>
    <property type="project" value="InterPro"/>
</dbReference>
<dbReference type="RefSeq" id="WP_072787987.1">
    <property type="nucleotide sequence ID" value="NZ_FQUL01000002.1"/>
</dbReference>
<dbReference type="STRING" id="1121881.SAMN02745225_00277"/>
<dbReference type="InterPro" id="IPR003593">
    <property type="entry name" value="AAA+_ATPase"/>
</dbReference>
<keyword evidence="4" id="KW-1185">Reference proteome</keyword>
<proteinExistence type="inferred from homology"/>
<feature type="domain" description="Bacterial type II secretion system protein E" evidence="2">
    <location>
        <begin position="200"/>
        <end position="214"/>
    </location>
</feature>
<dbReference type="NCBIfam" id="TIGR01420">
    <property type="entry name" value="pilT_fam"/>
    <property type="match status" value="1"/>
</dbReference>
<dbReference type="InterPro" id="IPR006321">
    <property type="entry name" value="PilT/PilU"/>
</dbReference>
<evidence type="ECO:0000313" key="3">
    <source>
        <dbReference type="EMBL" id="SHE31469.1"/>
    </source>
</evidence>
<protein>
    <submittedName>
        <fullName evidence="3">Twitching motility protein PilT</fullName>
    </submittedName>
</protein>
<dbReference type="CDD" id="cd01131">
    <property type="entry name" value="PilT"/>
    <property type="match status" value="1"/>
</dbReference>
<dbReference type="SMART" id="SM00382">
    <property type="entry name" value="AAA"/>
    <property type="match status" value="1"/>
</dbReference>
<dbReference type="Proteomes" id="UP000184295">
    <property type="component" value="Unassembled WGS sequence"/>
</dbReference>
<dbReference type="Gene3D" id="3.30.450.90">
    <property type="match status" value="1"/>
</dbReference>